<evidence type="ECO:0000313" key="2">
    <source>
        <dbReference type="EMBL" id="SHG53780.1"/>
    </source>
</evidence>
<protein>
    <recommendedName>
        <fullName evidence="4">Outer membrane protein beta-barrel domain-containing protein</fullName>
    </recommendedName>
</protein>
<dbReference type="SUPFAM" id="SSF103515">
    <property type="entry name" value="Autotransporter"/>
    <property type="match status" value="1"/>
</dbReference>
<dbReference type="Proteomes" id="UP000184212">
    <property type="component" value="Unassembled WGS sequence"/>
</dbReference>
<accession>A0A1M5KM51</accession>
<dbReference type="OrthoDB" id="852489at2"/>
<keyword evidence="1" id="KW-0732">Signal</keyword>
<organism evidence="2 3">
    <name type="scientific">Chryseolinea serpens</name>
    <dbReference type="NCBI Taxonomy" id="947013"/>
    <lineage>
        <taxon>Bacteria</taxon>
        <taxon>Pseudomonadati</taxon>
        <taxon>Bacteroidota</taxon>
        <taxon>Cytophagia</taxon>
        <taxon>Cytophagales</taxon>
        <taxon>Fulvivirgaceae</taxon>
        <taxon>Chryseolinea</taxon>
    </lineage>
</organism>
<feature type="chain" id="PRO_5012816008" description="Outer membrane protein beta-barrel domain-containing protein" evidence="1">
    <location>
        <begin position="19"/>
        <end position="230"/>
    </location>
</feature>
<dbReference type="InterPro" id="IPR036709">
    <property type="entry name" value="Autotransporte_beta_dom_sf"/>
</dbReference>
<evidence type="ECO:0000256" key="1">
    <source>
        <dbReference type="SAM" id="SignalP"/>
    </source>
</evidence>
<evidence type="ECO:0008006" key="4">
    <source>
        <dbReference type="Google" id="ProtNLM"/>
    </source>
</evidence>
<gene>
    <name evidence="2" type="ORF">SAMN04488109_0722</name>
</gene>
<dbReference type="Gene3D" id="2.40.128.130">
    <property type="entry name" value="Autotransporter beta-domain"/>
    <property type="match status" value="1"/>
</dbReference>
<sequence>MKSLVLFFLLCLSFWSTAQSRLYGSVIAGTYQMGDMKALQRDIRDGYIREGIPVKSVTSFSASLQGELGYEIRLRKITLGGFVNYAMTEGRIAYADYSGAMAATQQLKRVALGVKFMRDLGHHLHLYGKLGVCKTFLDIKSETNFSTGHSYGNGYSFDAVGATFEPGVEWEHDVKRFTFFAQAGYEINVNGKTKYDDNIYLENSNNEAIHVNWSGVRVAIGTAFWLRKRD</sequence>
<name>A0A1M5KM51_9BACT</name>
<dbReference type="RefSeq" id="WP_073131137.1">
    <property type="nucleotide sequence ID" value="NZ_FQWQ01000001.1"/>
</dbReference>
<dbReference type="STRING" id="947013.SAMN04488109_0722"/>
<dbReference type="EMBL" id="FQWQ01000001">
    <property type="protein sequence ID" value="SHG53780.1"/>
    <property type="molecule type" value="Genomic_DNA"/>
</dbReference>
<dbReference type="AlphaFoldDB" id="A0A1M5KM51"/>
<keyword evidence="3" id="KW-1185">Reference proteome</keyword>
<reference evidence="2 3" key="1">
    <citation type="submission" date="2016-11" db="EMBL/GenBank/DDBJ databases">
        <authorList>
            <person name="Jaros S."/>
            <person name="Januszkiewicz K."/>
            <person name="Wedrychowicz H."/>
        </authorList>
    </citation>
    <scope>NUCLEOTIDE SEQUENCE [LARGE SCALE GENOMIC DNA]</scope>
    <source>
        <strain evidence="2 3">DSM 24574</strain>
    </source>
</reference>
<evidence type="ECO:0000313" key="3">
    <source>
        <dbReference type="Proteomes" id="UP000184212"/>
    </source>
</evidence>
<proteinExistence type="predicted"/>
<feature type="signal peptide" evidence="1">
    <location>
        <begin position="1"/>
        <end position="18"/>
    </location>
</feature>